<evidence type="ECO:0000313" key="2">
    <source>
        <dbReference type="EMBL" id="MDV2887943.1"/>
    </source>
</evidence>
<dbReference type="AlphaFoldDB" id="A0AAJ2NT42"/>
<name>A0AAJ2NT42_ALKPS</name>
<organism evidence="2 3">
    <name type="scientific">Alkalihalophilus pseudofirmus</name>
    <name type="common">Bacillus pseudofirmus</name>
    <dbReference type="NCBI Taxonomy" id="79885"/>
    <lineage>
        <taxon>Bacteria</taxon>
        <taxon>Bacillati</taxon>
        <taxon>Bacillota</taxon>
        <taxon>Bacilli</taxon>
        <taxon>Bacillales</taxon>
        <taxon>Bacillaceae</taxon>
        <taxon>Alkalihalophilus</taxon>
    </lineage>
</organism>
<reference evidence="2" key="1">
    <citation type="submission" date="2023-10" db="EMBL/GenBank/DDBJ databases">
        <title>Screening of Alkalihalophilus pseudofirmusBZ-TG-HK211 and Its Alleviation of Salt Stress on Rapeseed Growth.</title>
        <authorList>
            <person name="Zhao B."/>
            <person name="Guo T."/>
        </authorList>
    </citation>
    <scope>NUCLEOTIDE SEQUENCE</scope>
    <source>
        <strain evidence="2">BZ-TG-HK211</strain>
    </source>
</reference>
<accession>A0AAJ2NT42</accession>
<feature type="transmembrane region" description="Helical" evidence="1">
    <location>
        <begin position="36"/>
        <end position="57"/>
    </location>
</feature>
<keyword evidence="1" id="KW-0472">Membrane</keyword>
<keyword evidence="1" id="KW-0812">Transmembrane</keyword>
<comment type="caution">
    <text evidence="2">The sequence shown here is derived from an EMBL/GenBank/DDBJ whole genome shotgun (WGS) entry which is preliminary data.</text>
</comment>
<feature type="transmembrane region" description="Helical" evidence="1">
    <location>
        <begin position="69"/>
        <end position="87"/>
    </location>
</feature>
<dbReference type="EMBL" id="JAWJAY010000695">
    <property type="protein sequence ID" value="MDV2887943.1"/>
    <property type="molecule type" value="Genomic_DNA"/>
</dbReference>
<proteinExistence type="predicted"/>
<dbReference type="Gene3D" id="2.40.33.20">
    <property type="entry name" value="PK beta-barrel domain-like"/>
    <property type="match status" value="1"/>
</dbReference>
<dbReference type="SUPFAM" id="SSF50800">
    <property type="entry name" value="PK beta-barrel domain-like"/>
    <property type="match status" value="1"/>
</dbReference>
<feature type="non-terminal residue" evidence="2">
    <location>
        <position position="1"/>
    </location>
</feature>
<keyword evidence="1" id="KW-1133">Transmembrane helix</keyword>
<dbReference type="Proteomes" id="UP001285636">
    <property type="component" value="Unassembled WGS sequence"/>
</dbReference>
<feature type="non-terminal residue" evidence="2">
    <location>
        <position position="88"/>
    </location>
</feature>
<sequence length="88" mass="9510">IAEELNVEEVLPEWLGANLLIQGFPELTQLTMGSRILFPSGAGLICMGETSLVRYLGVKSRSSIKIMRSYLLVLSVAGINGGGLFALW</sequence>
<evidence type="ECO:0000313" key="3">
    <source>
        <dbReference type="Proteomes" id="UP001285636"/>
    </source>
</evidence>
<evidence type="ECO:0000256" key="1">
    <source>
        <dbReference type="SAM" id="Phobius"/>
    </source>
</evidence>
<gene>
    <name evidence="2" type="ORF">RYX45_22510</name>
</gene>
<dbReference type="InterPro" id="IPR011037">
    <property type="entry name" value="Pyrv_Knase-like_insert_dom_sf"/>
</dbReference>
<protein>
    <submittedName>
        <fullName evidence="2">Uncharacterized protein</fullName>
    </submittedName>
</protein>